<evidence type="ECO:0000256" key="1">
    <source>
        <dbReference type="SAM" id="MobiDB-lite"/>
    </source>
</evidence>
<reference evidence="4" key="1">
    <citation type="submission" date="2016-10" db="EMBL/GenBank/DDBJ databases">
        <authorList>
            <person name="Varghese N."/>
            <person name="Submissions S."/>
        </authorList>
    </citation>
    <scope>NUCLEOTIDE SEQUENCE [LARGE SCALE GENOMIC DNA]</scope>
    <source>
        <strain evidence="4">DSM 26348</strain>
    </source>
</reference>
<dbReference type="Proteomes" id="UP000199518">
    <property type="component" value="Unassembled WGS sequence"/>
</dbReference>
<feature type="compositionally biased region" description="Low complexity" evidence="1">
    <location>
        <begin position="455"/>
        <end position="474"/>
    </location>
</feature>
<gene>
    <name evidence="3" type="ORF">SAMN05421753_12540</name>
</gene>
<evidence type="ECO:0000256" key="2">
    <source>
        <dbReference type="SAM" id="SignalP"/>
    </source>
</evidence>
<dbReference type="AlphaFoldDB" id="A0A1I3SQE4"/>
<dbReference type="EMBL" id="FOQD01000025">
    <property type="protein sequence ID" value="SFJ60935.1"/>
    <property type="molecule type" value="Genomic_DNA"/>
</dbReference>
<accession>A0A1I3SQE4</accession>
<feature type="chain" id="PRO_5011601107" description="Meckel syndrome type 1 protein" evidence="2">
    <location>
        <begin position="29"/>
        <end position="698"/>
    </location>
</feature>
<feature type="region of interest" description="Disordered" evidence="1">
    <location>
        <begin position="57"/>
        <end position="334"/>
    </location>
</feature>
<dbReference type="STRING" id="1576369.SAMN05421753_12540"/>
<feature type="region of interest" description="Disordered" evidence="1">
    <location>
        <begin position="679"/>
        <end position="698"/>
    </location>
</feature>
<feature type="compositionally biased region" description="Low complexity" evidence="1">
    <location>
        <begin position="422"/>
        <end position="437"/>
    </location>
</feature>
<keyword evidence="2" id="KW-0732">Signal</keyword>
<evidence type="ECO:0000313" key="4">
    <source>
        <dbReference type="Proteomes" id="UP000199518"/>
    </source>
</evidence>
<proteinExistence type="predicted"/>
<keyword evidence="4" id="KW-1185">Reference proteome</keyword>
<dbReference type="OrthoDB" id="292922at2"/>
<feature type="signal peptide" evidence="2">
    <location>
        <begin position="1"/>
        <end position="28"/>
    </location>
</feature>
<feature type="compositionally biased region" description="Basic and acidic residues" evidence="1">
    <location>
        <begin position="130"/>
        <end position="142"/>
    </location>
</feature>
<feature type="compositionally biased region" description="Basic and acidic residues" evidence="1">
    <location>
        <begin position="66"/>
        <end position="79"/>
    </location>
</feature>
<feature type="compositionally biased region" description="Basic and acidic residues" evidence="1">
    <location>
        <begin position="109"/>
        <end position="118"/>
    </location>
</feature>
<feature type="region of interest" description="Disordered" evidence="1">
    <location>
        <begin position="594"/>
        <end position="635"/>
    </location>
</feature>
<evidence type="ECO:0008006" key="5">
    <source>
        <dbReference type="Google" id="ProtNLM"/>
    </source>
</evidence>
<feature type="region of interest" description="Disordered" evidence="1">
    <location>
        <begin position="418"/>
        <end position="543"/>
    </location>
</feature>
<feature type="compositionally biased region" description="Low complexity" evidence="1">
    <location>
        <begin position="298"/>
        <end position="314"/>
    </location>
</feature>
<name>A0A1I3SQE4_9PLAN</name>
<dbReference type="RefSeq" id="WP_139228687.1">
    <property type="nucleotide sequence ID" value="NZ_FOQD01000025.1"/>
</dbReference>
<evidence type="ECO:0000313" key="3">
    <source>
        <dbReference type="EMBL" id="SFJ60935.1"/>
    </source>
</evidence>
<feature type="compositionally biased region" description="Polar residues" evidence="1">
    <location>
        <begin position="315"/>
        <end position="334"/>
    </location>
</feature>
<feature type="compositionally biased region" description="Polar residues" evidence="1">
    <location>
        <begin position="493"/>
        <end position="529"/>
    </location>
</feature>
<organism evidence="3 4">
    <name type="scientific">Planctomicrobium piriforme</name>
    <dbReference type="NCBI Taxonomy" id="1576369"/>
    <lineage>
        <taxon>Bacteria</taxon>
        <taxon>Pseudomonadati</taxon>
        <taxon>Planctomycetota</taxon>
        <taxon>Planctomycetia</taxon>
        <taxon>Planctomycetales</taxon>
        <taxon>Planctomycetaceae</taxon>
        <taxon>Planctomicrobium</taxon>
    </lineage>
</organism>
<protein>
    <recommendedName>
        <fullName evidence="5">Meckel syndrome type 1 protein</fullName>
    </recommendedName>
</protein>
<feature type="compositionally biased region" description="Low complexity" evidence="1">
    <location>
        <begin position="224"/>
        <end position="251"/>
    </location>
</feature>
<sequence>MRPNRSTMRHRALKVAFAVSWASSIQFAGCLNNAMRTDLSADAERAAITAEQSIAERKQQAAAKTLADRPESGRPESGRVDLAGGELPSEKAEKTIVQASGEKPTAKSKQTEESKPETSKPAPWMFWKKQPAEAEAKAETKSQSKTVAKSGKPAESTASKTGKTAAKPASSSVATDKPSKDAKAAAAEKPFTPDNWFEQEFAAAESRIDAGKKTAAKSEPAQTEAAKPEAVAAKPAAAPVSAAKSAPAVAETKPSKSGSSRPFPGLGEAAEVVPSEKPGTATLPSSDPVHARPASSWPERTAAAPARTIAETAPKATSSWSTDSAAQKSAPTLNETLTQRQQRLRINALMSEAHTSVIRGELHAAYRSALLAEKIATEHQVQFENADENPKEFARDIAAKIWRSTKPGDETLLAETQAAPSPVVEAAQPTEPAPTTTGFPGDSFAMWTPLSTDGKPALTSATATPKTSSAAPLAMTGTPKAAPARPDALPEIRSSQSAYGLSRSQSVTTAPNSLQPAPTALKPTSSSPILTLEAPLPEPETKTAGGVQFAIAQSVTNDREPRLIDPFQSAAPAPAQPSAMASAVMEKQRPFLVAPSVPEPPEVKQARPALTWDQVSETAGESFEDGDRPTPGASKPPVSWRMLWVVSGLLAAGAATVVGLKIARRDPDEYLDFAMLPPKQPEVEQAAENQPLKIKRAA</sequence>